<dbReference type="RefSeq" id="WP_155341279.1">
    <property type="nucleotide sequence ID" value="NZ_BAAABN010000001.1"/>
</dbReference>
<reference evidence="1 2" key="1">
    <citation type="submission" date="2019-10" db="EMBL/GenBank/DDBJ databases">
        <title>Whole genome shotgun sequence of Acrocarpospora corrugata NBRC 13972.</title>
        <authorList>
            <person name="Ichikawa N."/>
            <person name="Kimura A."/>
            <person name="Kitahashi Y."/>
            <person name="Komaki H."/>
            <person name="Oguchi A."/>
        </authorList>
    </citation>
    <scope>NUCLEOTIDE SEQUENCE [LARGE SCALE GENOMIC DNA]</scope>
    <source>
        <strain evidence="1 2">NBRC 13972</strain>
    </source>
</reference>
<dbReference type="AlphaFoldDB" id="A0A5M3WB52"/>
<evidence type="ECO:0000313" key="1">
    <source>
        <dbReference type="EMBL" id="GES05262.1"/>
    </source>
</evidence>
<protein>
    <submittedName>
        <fullName evidence="1">Uncharacterized protein</fullName>
    </submittedName>
</protein>
<dbReference type="EMBL" id="BLAD01000096">
    <property type="protein sequence ID" value="GES05262.1"/>
    <property type="molecule type" value="Genomic_DNA"/>
</dbReference>
<organism evidence="1 2">
    <name type="scientific">Acrocarpospora corrugata</name>
    <dbReference type="NCBI Taxonomy" id="35763"/>
    <lineage>
        <taxon>Bacteria</taxon>
        <taxon>Bacillati</taxon>
        <taxon>Actinomycetota</taxon>
        <taxon>Actinomycetes</taxon>
        <taxon>Streptosporangiales</taxon>
        <taxon>Streptosporangiaceae</taxon>
        <taxon>Acrocarpospora</taxon>
    </lineage>
</organism>
<accession>A0A5M3WB52</accession>
<sequence>MIFDRVSHEREANRLLFRIVHHVARQHAGRPLDEIVTVLQRDLPPAPTLAEEEIRRIAEQISVGRDPSGF</sequence>
<dbReference type="OrthoDB" id="3540765at2"/>
<evidence type="ECO:0000313" key="2">
    <source>
        <dbReference type="Proteomes" id="UP000334990"/>
    </source>
</evidence>
<proteinExistence type="predicted"/>
<dbReference type="Proteomes" id="UP000334990">
    <property type="component" value="Unassembled WGS sequence"/>
</dbReference>
<comment type="caution">
    <text evidence="1">The sequence shown here is derived from an EMBL/GenBank/DDBJ whole genome shotgun (WGS) entry which is preliminary data.</text>
</comment>
<gene>
    <name evidence="1" type="ORF">Acor_73300</name>
</gene>
<name>A0A5M3WB52_9ACTN</name>
<keyword evidence="2" id="KW-1185">Reference proteome</keyword>